<keyword evidence="2" id="KW-0808">Transferase</keyword>
<dbReference type="InterPro" id="IPR001525">
    <property type="entry name" value="C5_MeTfrase"/>
</dbReference>
<accession>A0A0C4FEH9</accession>
<dbReference type="VEuPathDB" id="FungiDB:PTTG_11635"/>
<dbReference type="GO" id="GO:0008168">
    <property type="term" value="F:methyltransferase activity"/>
    <property type="evidence" value="ECO:0007669"/>
    <property type="project" value="UniProtKB-KW"/>
</dbReference>
<dbReference type="Pfam" id="PF00145">
    <property type="entry name" value="DNA_methylase"/>
    <property type="match status" value="1"/>
</dbReference>
<evidence type="ECO:0000256" key="1">
    <source>
        <dbReference type="ARBA" id="ARBA00022603"/>
    </source>
</evidence>
<keyword evidence="1" id="KW-0489">Methyltransferase</keyword>
<reference evidence="4" key="2">
    <citation type="submission" date="2016-05" db="EMBL/GenBank/DDBJ databases">
        <title>Comparative analysis highlights variable genome content of wheat rusts and divergence of the mating loci.</title>
        <authorList>
            <person name="Cuomo C.A."/>
            <person name="Bakkeren G."/>
            <person name="Szabo L."/>
            <person name="Khalil H."/>
            <person name="Joly D."/>
            <person name="Goldberg J."/>
            <person name="Young S."/>
            <person name="Zeng Q."/>
            <person name="Fellers J."/>
        </authorList>
    </citation>
    <scope>NUCLEOTIDE SEQUENCE [LARGE SCALE GENOMIC DNA]</scope>
    <source>
        <strain evidence="4">1-1 BBBD Race 1</strain>
    </source>
</reference>
<dbReference type="AlphaFoldDB" id="A0A0C4FEH9"/>
<dbReference type="SUPFAM" id="SSF53335">
    <property type="entry name" value="S-adenosyl-L-methionine-dependent methyltransferases"/>
    <property type="match status" value="1"/>
</dbReference>
<evidence type="ECO:0000256" key="3">
    <source>
        <dbReference type="ARBA" id="ARBA00022691"/>
    </source>
</evidence>
<dbReference type="Gene3D" id="3.90.120.30">
    <property type="match status" value="1"/>
</dbReference>
<reference evidence="5 6" key="3">
    <citation type="journal article" date="2017" name="G3 (Bethesda)">
        <title>Comparative analysis highlights variable genome content of wheat rusts and divergence of the mating loci.</title>
        <authorList>
            <person name="Cuomo C.A."/>
            <person name="Bakkeren G."/>
            <person name="Khalil H.B."/>
            <person name="Panwar V."/>
            <person name="Joly D."/>
            <person name="Linning R."/>
            <person name="Sakthikumar S."/>
            <person name="Song X."/>
            <person name="Adiconis X."/>
            <person name="Fan L."/>
            <person name="Goldberg J.M."/>
            <person name="Levin J.Z."/>
            <person name="Young S."/>
            <person name="Zeng Q."/>
            <person name="Anikster Y."/>
            <person name="Bruce M."/>
            <person name="Wang M."/>
            <person name="Yin C."/>
            <person name="McCallum B."/>
            <person name="Szabo L.J."/>
            <person name="Hulbert S."/>
            <person name="Chen X."/>
            <person name="Fellers J.P."/>
        </authorList>
    </citation>
    <scope>NUCLEOTIDE SEQUENCE</scope>
    <source>
        <strain evidence="5">isolate 1-1 / race 1 (BBBD)</strain>
        <strain evidence="6">Isolate 1-1 / race 1 (BBBD)</strain>
    </source>
</reference>
<sequence>MPAVAEGPRLRSILHPEDGKEADVDDHRYIGADGKVQKKYTLTDRLWQYLQGYAEKHRQAGNGFGCSVVGPTDTSRTLSARYYKDGSEILISRGKRRNPRRLTPRECARLMGYPDTFRIPVSDTRAYKQFGNSVVVPLIAEVAAAMEA</sequence>
<gene>
    <name evidence="4" type="ORF">PTTG_11635</name>
</gene>
<organism evidence="4">
    <name type="scientific">Puccinia triticina (isolate 1-1 / race 1 (BBBD))</name>
    <name type="common">Brown leaf rust fungus</name>
    <dbReference type="NCBI Taxonomy" id="630390"/>
    <lineage>
        <taxon>Eukaryota</taxon>
        <taxon>Fungi</taxon>
        <taxon>Dikarya</taxon>
        <taxon>Basidiomycota</taxon>
        <taxon>Pucciniomycotina</taxon>
        <taxon>Pucciniomycetes</taxon>
        <taxon>Pucciniales</taxon>
        <taxon>Pucciniaceae</taxon>
        <taxon>Puccinia</taxon>
    </lineage>
</organism>
<evidence type="ECO:0008006" key="7">
    <source>
        <dbReference type="Google" id="ProtNLM"/>
    </source>
</evidence>
<accession>A0A180FVV9</accession>
<dbReference type="GO" id="GO:0032259">
    <property type="term" value="P:methylation"/>
    <property type="evidence" value="ECO:0007669"/>
    <property type="project" value="UniProtKB-KW"/>
</dbReference>
<evidence type="ECO:0000313" key="5">
    <source>
        <dbReference type="EnsemblFungi" id="PTTG_11635-t43_1-p1"/>
    </source>
</evidence>
<dbReference type="InterPro" id="IPR031303">
    <property type="entry name" value="C5_meth_CS"/>
</dbReference>
<dbReference type="OrthoDB" id="5376140at2759"/>
<name>A0A0C4FEH9_PUCT1</name>
<dbReference type="InterPro" id="IPR029063">
    <property type="entry name" value="SAM-dependent_MTases_sf"/>
</dbReference>
<dbReference type="EnsemblFungi" id="PTTG_11635-t43_1">
    <property type="protein sequence ID" value="PTTG_11635-t43_1-p1"/>
    <property type="gene ID" value="PTTG_11635"/>
</dbReference>
<reference evidence="4" key="1">
    <citation type="submission" date="2009-11" db="EMBL/GenBank/DDBJ databases">
        <authorList>
            <consortium name="The Broad Institute Genome Sequencing Platform"/>
            <person name="Ward D."/>
            <person name="Feldgarden M."/>
            <person name="Earl A."/>
            <person name="Young S.K."/>
            <person name="Zeng Q."/>
            <person name="Koehrsen M."/>
            <person name="Alvarado L."/>
            <person name="Berlin A."/>
            <person name="Bochicchio J."/>
            <person name="Borenstein D."/>
            <person name="Chapman S.B."/>
            <person name="Chen Z."/>
            <person name="Engels R."/>
            <person name="Freedman E."/>
            <person name="Gellesch M."/>
            <person name="Goldberg J."/>
            <person name="Griggs A."/>
            <person name="Gujja S."/>
            <person name="Heilman E."/>
            <person name="Heiman D."/>
            <person name="Hepburn T."/>
            <person name="Howarth C."/>
            <person name="Jen D."/>
            <person name="Larson L."/>
            <person name="Lewis B."/>
            <person name="Mehta T."/>
            <person name="Park D."/>
            <person name="Pearson M."/>
            <person name="Roberts A."/>
            <person name="Saif S."/>
            <person name="Shea T."/>
            <person name="Shenoy N."/>
            <person name="Sisk P."/>
            <person name="Stolte C."/>
            <person name="Sykes S."/>
            <person name="Thomson T."/>
            <person name="Walk T."/>
            <person name="White J."/>
            <person name="Yandava C."/>
            <person name="Izard J."/>
            <person name="Baranova O.V."/>
            <person name="Blanton J.M."/>
            <person name="Tanner A.C."/>
            <person name="Dewhirst F.E."/>
            <person name="Haas B."/>
            <person name="Nusbaum C."/>
            <person name="Birren B."/>
        </authorList>
    </citation>
    <scope>NUCLEOTIDE SEQUENCE [LARGE SCALE GENOMIC DNA]</scope>
    <source>
        <strain evidence="4">1-1 BBBD Race 1</strain>
    </source>
</reference>
<keyword evidence="6" id="KW-1185">Reference proteome</keyword>
<reference evidence="5" key="4">
    <citation type="submission" date="2025-05" db="UniProtKB">
        <authorList>
            <consortium name="EnsemblFungi"/>
        </authorList>
    </citation>
    <scope>IDENTIFICATION</scope>
    <source>
        <strain evidence="5">isolate 1-1 / race 1 (BBBD)</strain>
    </source>
</reference>
<keyword evidence="3" id="KW-0949">S-adenosyl-L-methionine</keyword>
<protein>
    <recommendedName>
        <fullName evidence="7">DNA (cytosine-5-)-methyltransferase</fullName>
    </recommendedName>
</protein>
<feature type="non-terminal residue" evidence="4">
    <location>
        <position position="148"/>
    </location>
</feature>
<evidence type="ECO:0000256" key="2">
    <source>
        <dbReference type="ARBA" id="ARBA00022679"/>
    </source>
</evidence>
<evidence type="ECO:0000313" key="6">
    <source>
        <dbReference type="Proteomes" id="UP000005240"/>
    </source>
</evidence>
<proteinExistence type="predicted"/>
<dbReference type="Proteomes" id="UP000005240">
    <property type="component" value="Unassembled WGS sequence"/>
</dbReference>
<dbReference type="EMBL" id="ADAS02014781">
    <property type="protein sequence ID" value="OAV84561.1"/>
    <property type="molecule type" value="Genomic_DNA"/>
</dbReference>
<evidence type="ECO:0000313" key="4">
    <source>
        <dbReference type="EMBL" id="OAV84561.1"/>
    </source>
</evidence>
<dbReference type="PROSITE" id="PS00095">
    <property type="entry name" value="C5_MTASE_2"/>
    <property type="match status" value="1"/>
</dbReference>